<reference evidence="8 9" key="1">
    <citation type="submission" date="2019-12" db="EMBL/GenBank/DDBJ databases">
        <title>Litoreibacter badius sp. nov., a novel bacteriochlorophyll a-containing bacterium in the genus Litoreibacter.</title>
        <authorList>
            <person name="Kanamuro M."/>
            <person name="Takabe Y."/>
            <person name="Mori K."/>
            <person name="Takaichi S."/>
            <person name="Hanada S."/>
        </authorList>
    </citation>
    <scope>NUCLEOTIDE SEQUENCE [LARGE SCALE GENOMIC DNA]</scope>
    <source>
        <strain evidence="8 9">K6</strain>
    </source>
</reference>
<dbReference type="InterPro" id="IPR029063">
    <property type="entry name" value="SAM-dependent_MTases_sf"/>
</dbReference>
<feature type="active site" description="Nucleophile" evidence="5">
    <location>
        <position position="267"/>
    </location>
</feature>
<dbReference type="PANTHER" id="PTHR22807:SF53">
    <property type="entry name" value="RIBOSOMAL RNA SMALL SUBUNIT METHYLTRANSFERASE B-RELATED"/>
    <property type="match status" value="1"/>
</dbReference>
<sequence length="317" mass="34078">MKSQDSAALFTGATHAPAPLSGEEKEHLAKEIELTSDVALDAPPWLEPDLKNSLGTRYAEVMATLQNRAPVFLRVNRKAATLASAQESLANDGVETQPCLTAPFALKVVVGERRVPQSAAWAAGLIEVQDAASQAVCEALPLDADMRVLDYCAGGGGKALAIADIAQVRVFAHDADPGRMSEIPDRAKRAGVKISRLSTAEAVLQAPFDLVLCDVPCSGSGAWRRSPEGKWKLTQDALSDYSDLQYKIFTQAAELVSETGILAYATCSIIGPENTDQIDRFCAEHPEWRILIRKQFLPSPDGDGFFVACLTRGDRPA</sequence>
<evidence type="ECO:0000256" key="6">
    <source>
        <dbReference type="SAM" id="MobiDB-lite"/>
    </source>
</evidence>
<dbReference type="InterPro" id="IPR054728">
    <property type="entry name" value="RsmB-like_ferredoxin"/>
</dbReference>
<evidence type="ECO:0000313" key="9">
    <source>
        <dbReference type="Proteomes" id="UP000436822"/>
    </source>
</evidence>
<keyword evidence="9" id="KW-1185">Reference proteome</keyword>
<dbReference type="InterPro" id="IPR001678">
    <property type="entry name" value="MeTrfase_RsmB-F_NOP2_dom"/>
</dbReference>
<dbReference type="PANTHER" id="PTHR22807">
    <property type="entry name" value="NOP2 YEAST -RELATED NOL1/NOP2/FMU SUN DOMAIN-CONTAINING"/>
    <property type="match status" value="1"/>
</dbReference>
<evidence type="ECO:0000256" key="1">
    <source>
        <dbReference type="ARBA" id="ARBA00022603"/>
    </source>
</evidence>
<comment type="similarity">
    <text evidence="5">Belongs to the class I-like SAM-binding methyltransferase superfamily. RsmB/NOP family.</text>
</comment>
<dbReference type="CDD" id="cd02440">
    <property type="entry name" value="AdoMet_MTases"/>
    <property type="match status" value="1"/>
</dbReference>
<keyword evidence="4 5" id="KW-0694">RNA-binding</keyword>
<dbReference type="EMBL" id="BLJE01000001">
    <property type="protein sequence ID" value="GFE64283.1"/>
    <property type="molecule type" value="Genomic_DNA"/>
</dbReference>
<keyword evidence="3 5" id="KW-0949">S-adenosyl-L-methionine</keyword>
<feature type="region of interest" description="Disordered" evidence="6">
    <location>
        <begin position="1"/>
        <end position="27"/>
    </location>
</feature>
<dbReference type="Pfam" id="PF01189">
    <property type="entry name" value="Methyltr_RsmB-F"/>
    <property type="match status" value="1"/>
</dbReference>
<evidence type="ECO:0000313" key="8">
    <source>
        <dbReference type="EMBL" id="GFE64283.1"/>
    </source>
</evidence>
<proteinExistence type="inferred from homology"/>
<dbReference type="GO" id="GO:0003723">
    <property type="term" value="F:RNA binding"/>
    <property type="evidence" value="ECO:0007669"/>
    <property type="project" value="UniProtKB-UniRule"/>
</dbReference>
<accession>A0A6N6JD51</accession>
<feature type="binding site" evidence="5">
    <location>
        <position position="214"/>
    </location>
    <ligand>
        <name>S-adenosyl-L-methionine</name>
        <dbReference type="ChEBI" id="CHEBI:59789"/>
    </ligand>
</feature>
<organism evidence="8 9">
    <name type="scientific">Litoreibacter roseus</name>
    <dbReference type="NCBI Taxonomy" id="2601869"/>
    <lineage>
        <taxon>Bacteria</taxon>
        <taxon>Pseudomonadati</taxon>
        <taxon>Pseudomonadota</taxon>
        <taxon>Alphaproteobacteria</taxon>
        <taxon>Rhodobacterales</taxon>
        <taxon>Roseobacteraceae</taxon>
        <taxon>Litoreibacter</taxon>
    </lineage>
</organism>
<evidence type="ECO:0000259" key="7">
    <source>
        <dbReference type="PROSITE" id="PS51686"/>
    </source>
</evidence>
<evidence type="ECO:0000256" key="3">
    <source>
        <dbReference type="ARBA" id="ARBA00022691"/>
    </source>
</evidence>
<dbReference type="SUPFAM" id="SSF53335">
    <property type="entry name" value="S-adenosyl-L-methionine-dependent methyltransferases"/>
    <property type="match status" value="1"/>
</dbReference>
<evidence type="ECO:0000256" key="5">
    <source>
        <dbReference type="PROSITE-ProRule" id="PRU01023"/>
    </source>
</evidence>
<feature type="binding site" evidence="5">
    <location>
        <position position="174"/>
    </location>
    <ligand>
        <name>S-adenosyl-L-methionine</name>
        <dbReference type="ChEBI" id="CHEBI:59789"/>
    </ligand>
</feature>
<feature type="domain" description="SAM-dependent MTase RsmB/NOP-type" evidence="7">
    <location>
        <begin position="61"/>
        <end position="317"/>
    </location>
</feature>
<dbReference type="GO" id="GO:0008173">
    <property type="term" value="F:RNA methyltransferase activity"/>
    <property type="evidence" value="ECO:0007669"/>
    <property type="project" value="InterPro"/>
</dbReference>
<dbReference type="GO" id="GO:0001510">
    <property type="term" value="P:RNA methylation"/>
    <property type="evidence" value="ECO:0007669"/>
    <property type="project" value="InterPro"/>
</dbReference>
<dbReference type="PROSITE" id="PS51686">
    <property type="entry name" value="SAM_MT_RSMB_NOP"/>
    <property type="match status" value="1"/>
</dbReference>
<evidence type="ECO:0000256" key="2">
    <source>
        <dbReference type="ARBA" id="ARBA00022679"/>
    </source>
</evidence>
<keyword evidence="1 5" id="KW-0489">Methyltransferase</keyword>
<protein>
    <submittedName>
        <fullName evidence="8">SAM-dependent methyltransferase</fullName>
    </submittedName>
</protein>
<name>A0A6N6JD51_9RHOB</name>
<dbReference type="Pfam" id="PF22458">
    <property type="entry name" value="RsmF-B_ferredox"/>
    <property type="match status" value="1"/>
</dbReference>
<evidence type="ECO:0000256" key="4">
    <source>
        <dbReference type="ARBA" id="ARBA00022884"/>
    </source>
</evidence>
<dbReference type="InterPro" id="IPR049560">
    <property type="entry name" value="MeTrfase_RsmB-F_NOP2_cat"/>
</dbReference>
<dbReference type="InterPro" id="IPR023267">
    <property type="entry name" value="RCMT"/>
</dbReference>
<keyword evidence="2 5" id="KW-0808">Transferase</keyword>
<dbReference type="Gene3D" id="3.40.50.150">
    <property type="entry name" value="Vaccinia Virus protein VP39"/>
    <property type="match status" value="1"/>
</dbReference>
<dbReference type="AlphaFoldDB" id="A0A6N6JD51"/>
<comment type="caution">
    <text evidence="8">The sequence shown here is derived from an EMBL/GenBank/DDBJ whole genome shotgun (WGS) entry which is preliminary data.</text>
</comment>
<comment type="caution">
    <text evidence="5">Lacks conserved residue(s) required for the propagation of feature annotation.</text>
</comment>
<dbReference type="Proteomes" id="UP000436822">
    <property type="component" value="Unassembled WGS sequence"/>
</dbReference>
<dbReference type="PRINTS" id="PR02008">
    <property type="entry name" value="RCMTFAMILY"/>
</dbReference>
<gene>
    <name evidence="8" type="ORF">KIN_13570</name>
</gene>